<feature type="domain" description="Carrier" evidence="12">
    <location>
        <begin position="3496"/>
        <end position="3577"/>
    </location>
</feature>
<evidence type="ECO:0000256" key="3">
    <source>
        <dbReference type="ARBA" id="ARBA00022450"/>
    </source>
</evidence>
<feature type="active site" description="Proton donor; for dehydratase activity" evidence="10">
    <location>
        <position position="1759"/>
    </location>
</feature>
<dbReference type="Gene3D" id="3.40.47.10">
    <property type="match status" value="5"/>
</dbReference>
<dbReference type="InterPro" id="IPR014030">
    <property type="entry name" value="Ketoacyl_synth_N"/>
</dbReference>
<sequence length="6493" mass="681192">MSGTTEGRTARLVLLSADGPEQLDRYRAELCTWLDEHPSASLDAVAHTLRVGREPLRERAALVVGSVAELAARLRDGERLVTGTATAGAAAASGAGPVGTDDPAEAARLWVTGQDVVLPEPSGDRPARLSLPQPPLPTRRYWIKPPAGLADGPGERLLTGDEFYLRDHALGRIRVLPAVAALEFAVAAAEQAGHGRATGIVNVLWARPVLVEDEPARVRLHLAPTADDGVSYEVRLTDGSAEGALCSAGTLRFGAGPEAPRLDLDAIRARLPRTATAEECYEVFGALGGGYGPSLQGLRSVRSAPGEVLAHVAVPAAADLPFSDFALHPSLLDAMLQACLWTDEDPSAPRARELPFALDAVEIFGPLPEQGHVHAVRTPAGHDIALADDEGRVCLRMRAVVTRPVDGAARLDGTIGAHLLVQRWQDAPAPAAGRTVRTLLLGEESFTGAERTTGDTVFPRDEELLLVHTADGDPLPALTGLYRSWAAQPTRHPVRVLHVFRTSGGAGDARAEALDGFARALANEDPQFLVSAVDAGTAGLAATVESEARAAHAFRVRYTAAGRQVPRWEPVSPDPAPLAPRGTVLVTGGAGALGRRLVAHLGGGARYVLTGRSAQADLTELRSAGLDVHYIPADLGAPGAAGDLVERIHGSFGPLHGVLHLAGTTRDALLIGKTDQQSAAVLGPKVRGTIELDRATAGDPLDFFLAFSSMSGAAGSPGQTDYAYANRFLDAFTAWRRGSDRPGRSLSVLWSLWADGGIRVDADEAAAARMARQVGLVAMPTDTGLAAFDRALGHEGDHVLVAHGNLARLREVLDAPAPSAPSVPAPRAVPSAPSAPSIPSAEPAAPAPDAAEEFLRGVLAEVFEYPAEEMESDAPFERFGIDSLLIMDLTRRLEDHFGSLPKTLFFEYQDLRSLAGWFTEHHGSRLAELAPATEPVTETEPVPRAAGPAEPVAAAPAVRAAAAAAPAPAPSGPVPIAIVGVAARFAESDTLDQFWDHLQAGRDLITEIPADRWDWRDYDQATPADRAARYSRWGSFLRGIDKFDPLFFGVSPREAEIVDPQERLFLQTAWHAMENAGRTRADLSSHRVGVYVGAMYGLYQLHEAEDGRIGASSHASIANRVSYTLGLTGPSLGVDTMCSSSLTALHLAVRDLRAGDTDLAVAGGVNLHVHPYKYRFLGQGSFTSSDGRCRSFGADGDGYVPGEGVGAVLLRPLADAVRDGDHIHGVILGTSVNHGGRTNGFTVPNPVAQGNLVAQALGEAGVDPATLGYLEAHGTGTALGDPVEIRGLARALAEAGLPPGSLPIGSVKSNVGHLESASGMAGLCKVLLQMRHGRLVPSLHADPLNPNIDFDSTPLHVQRDLAPWPRPDGAPRRAGLSSFGAGGANAHVVVEEYVAAPAAGQEPGPYLFPLSTRVPEQLPVLAAELADALERGLADGSPPRLADVAFTLQHGREEWADRMVVLASGVTELVARLRGQDPAGVWTGQARGRAAARAAAPTGSDPASIGAAWAAGAPVTWPAANGSRVPLPGYPFEELRCWLTDAIWSPPLPPLPPLPAAPAAGRTAAGPVHPLLDAIDPAESLDGLTYRTAFDPEHPYIGGHRLGETRLLPAAAVLEMARAAAEAAGAGERLRLSNVRWLRPFVVAGAARTARTRLRRGDTGTRFDLRDETGELLAEGRVEPLSAPAGESLDIDAVRARLGSHHEGDALYADLAAAGLFYGPALRAVESIAAGDGEALVRLRIPAEAARFAGSALHPSVVDGALHAFAVLRDRDNGPAMVPYALTAAEIHAPVTDLGYAHVRTVGSDRYDLTLTDSEGNVHVRLRDLSLRPAPGVAPARPAGAPAAAAVSAGATAAADDLMFAPRWTELPGPSPQPLPDGATTWLVHGPDSAPLAAALRARLGGAVVELGPDGVTTATGRPDHVILLAPRAAGGTDDTAALEAAQERGVLALFRLAKVLQRTRSAVRLTVVTEDALTTAGEPVANPYAAGLHGLALSLAQEHPRWQVAVVDRSSADAPSADVLDAPAGGPYALRRGVLLHRRLAPVAVTPPQERIRRDGTYLILGGAGGIGLELTEWLVRGYRAKVVLLGRSALDAERRARLRAIDPDGTLVSYRRADATDPAALREAVEWTRSAHGALHGVFHATIVLRDQTVATMTEETFRSVLDAKAHTSVALHAALRGVGGLDFVLFFSSAVALSGSAGQGNYAAGSTFEDSFAHHLDGMLAARVAVINWGYWGTVGIVADERYRERLAATGIHSITPEEGMAAVHAVLGREDRQVVVVKADAAALAAVGAQPRTAAGQPAGPDTTPSGTGTTSGTGTPTDPGTPADDVALVPSLAQLPPVARLLTEADDARLTEVMCDWLWTLFRREGVFLGDAESWQPAALAERLAVVPAQRRLFAELLRQLTEGGFLDDRGGALVPADREAAKDPEADLVELCARKPALNRFDRLLRPCMQNLFGVLRGTVRATDVMFPGGSSALVEGAYRGSPVVDRANELVVGAVQDLLARHEGPLTVIEIGAGTGGTTASVLPALAASGTEVTYVYTDISRAFLRHGEQRFAEEHPYVRFQRLDISADPETQGFTPGSADLVVAANVLHATADLLATLRAVTRLLKPGGRLVLNEASSNVLTATLTFGLLDGWWLHEDAELRLPGSPLLSAPGWRRALALAGFTRSRAVPADEGLSQHVVVAETAPGRTAPAAAAPVAPTRTAEPPLASAGPSGTEGDALVEAAREYVKDAFAQILQVPRERLWLDETYENFGVDSLTVPLIVDVLAEGMGELPVSLLFEYPTVREIADYLVERHAERVRALLPEPATESAAEPAPAPAPAAVPAVHEPAAGVRPAARPARPVQATDRRVAIVGVAGRYPRSEDLDAFWENLRSGRDCVSQVPADRWDHRAPAAADGRPVSRWGGFLEGIDEFDPRFFQMSLREAELTDPQERLFLQTSWHAMEDAGYTRARLRGSRVGVYVGVMYGHYQLLEDEQGLAGGMGYASIANRVSYFFDFHGPSLAVDTMCSSSLTAIHLACEALAAGQADYALAGGVNLAPHPRKYRQLAAGGFTGESGRCRSFAADGDGMVPGEGVGAVLLKPLAAAERDGDRILGVILGSSVNHGGKTGGFAVPSPGAQGEVIAQALRTAGVPADGISYVEAHGTGTQLGDPAEVAGLVRAFGDLPAGSVALGSVKSSVGHLESAAGIAALTKVLLQMRARELAPSLHADALNPAVDWSSVPFRVQRELAPWKGSGPLRAGVSAFGAGGSNAHLVVEEHRMPDPRPDAAAGPDVFPFSARDAEGLRRVVAGMRTWLGSTGTGADPRDIAAAAGVPVTAVDEPLDELGLDPAVMVRLIGLGDTVGAGSVHGGTTLRELAGRAAVDLVRLARTLQTGREAMAHRFAVVARSAGELAEALDAFLAGRPGGGHTGVVTAEPGAAVVPSAADPHDTARRWAAGEVFDWEAGRPGPVPALSLPGYPFARTRCWIDAVTPAAPAALAAPTASGTADAPSRGARLLDGVLALLGTVTGYAPADLDPADSFHEHGLDSLGLIRLADEASNAFGVPVGPDQLLATPTPAALAAWLEEEHPDAAAPLPAGPASRDLPAEDDPVVIVGMAGTLPGARNLDEFWAALQRGGDLFSEVPADRWDSSAHYGDPALHPDRTRITRGGFMPDIDRFDPLFFGISPREARWMDPRQRLLLRTVWSALEDAGIDPTRLAGTDTGLFVGVGSSEYAELVQRSDTATDAYSSTGLTPSMLANRISYHLDLRGPSEPVDTACSSSLVALHRAAEALRLGHCDTVIAGGVSLMLSPVTFASLERAGMLSPDGVGRAFDKEAAGYVRGEGVGAVVLKRLSRARADGNPVLAVLRGTAVNHGGRSNSLTAPNPRGQAEVIVKAHRAAGVDPATIGYVETHGTGTVIGDPAETNGLRQAFAELYRDWGHSAPAAPHCALGALKNTIGHLEPAAGIAAVLRVLLSMRHGRITGDPHGPELNPHLALEGTACEIAVEARDWKPVAPGVPRRAGVSSFGYGGVNAHVVLEEYPADEPAPSGRPAVFALSARDPERLRAAAHSLVDARDDWQHDLAGTARTLQSGRTAHAERLAFVADSGAHAVDTLRRYLAGDLAGIHQGRVERHTDRAPFDGRGDEETAAAWARGATVDWSTRWERAPKLRSLPSYPFAADRYWFTDGAPAAPATAPTTAAGPAGEAPVSLFTAAWEDVPVPPAAPHPGRVLVFGDLPVPGAVTVRAGSAYADEGSTVTIRPGEAEDYTRLLAAGADRIVHQWPLLHPERPDLGIESAFLLVRAMTASRAAARIQVLVPEGAMAEAWGGFDASLRAALPGTAFGVVRVAGRAEPSALLAEVAAERLSSAAVRLSAAGRTVRVLTEADPSPVTESPLRPGTVHLVTGGTGGLGLLLARTLLARGARVALTGRSCATDRAGELAGLRALGEVAYFQANVEDEAAMTRVVADVKQKWGALHGVFHLAATASRTPLPGKDLAEFRSHLRARFEGTRVLDEVTRDEPLDLFVLYSSLAGQLGDYGLVDYAVGARYLDGFAEERAALRTAGRRSGHTVSVDWPMWRAGGMHVEAEDERRYLAETGFRYLEADEGERLLDLVLRLGRPQVAVLPGAPERMREQVAAMRIREHGHRARPAAPAPAPSAPAAPVHAGELTERLRELVAELLGLAPKALDPEAGFGEYGLDSFGLQSLSVALEERYGVSVPTTTLFGENTVERLARHLLAEHPSLAQPARTPATAGAEPAAGPATTTVTTATAPARSTAASTAPAREDAVAIVGMSGRFPGSADLEEFWRHLRDGADLITETPADRWDWQEVSRRFGGTARWGGFLSDVDRFDARFFKISPAEAEVMDPQHRLFLEHTWAALEDAGCRADRLAGRRVSVFAGVQFNDYESMVLRGEQVNPHAGTGLARTILANRISYLLDLKGQSESIDTACSSSLVALHRAVRALRAGESELAVAGGVSLVLSPQTVVAGNQLGVLSPDGRCKALDATADGYVKGEGVGVLVLKPLSRALADGDRVHAVIRGSAVGHGGHASSLTAPNPLAQAALLAEAYQDAGVPVGTVSYSELHGTGTALGDPVEIDGLVRAHRTLADGPATPCGIGTVKSNIGHLEPAAGVAGVIKVVLAMRHRTLPKTLHLRTLNPLIDLTGTPFRPVGETTPWAPTDANGAPLPLRAGVSSFGFGGVNAHLVLEEAPTGAPPAPPRDDAEEVFLLSGRDDAALRRYAAAMVEFLDTDTDMGADADHGSAGGKDAPAASLASLAYTSQVARVSMAARLAVVARSTRDLREQLAGHLATEHAPGGPDADHAWLSEPEGAEYLARLVREGRLDRLARLWQDGADIEWAALRTDRPQPVSMPTYPFARERHWLTAPAATAGASAPQDSALLLVKRWEAAPLPPAELPAGILVLARGENEQLAAKAFGPAATVVRMDDGDEDAARRIAEAARLATAVIDLADLSDTPLTAPEPDWTRIALLRELVTENRTRGFCYLHLTRGLATFRTERPTLRGAAYAGLVRMLTAEYRGLSARTLDLDTLEPDALRAAAAAELAATDPVTEACVRAGVRHRPVLRPADDAPACADWSADLAGKTVVITGGTGALGRLLATRLVERGADRLVLLGRTALPARAEWPALLADPGTDPALAARLRDLAALERPGVRVAFETGPLDAIAEVLDRARREMGPIVGIVHCAGLGVMRDPAFIGKRTEDVRRVLEPKTAGLQAVLDGCAGDPLRFVVLYSSVAGGVPALAVGLSDYALANSVLDRVAEYRTATGGDFAPVVRSLQWPSWRAAGMPEVDTPAYRDLGLRTLAPEAGLDLLDRAMSGPDPVVLPCVVDAGRFDAARLLEVPAPDRAGRPDGAAPAPAPSAAPRAVPAADGLVRRVTGVLASTLRLEAAAIGADEDFADLGVDSIMIAQILAALERELGVVAEPSTILENPTVALLTEALRDLVPDLATAAQDAVPDVAPAVPPLPAEATAPAPAPDSPEAVVSGAPRAGAGAAARREDVAVIGIAAHFPGAPDHGTFWRNLMSATDSVTEVPPSRWDKDRFWRPDPQPGTTVSKWGGFLDAIEDFDPEHFQIDPAGAAHVDPLVRQVLETGVECLADAGLTPEEVAGRRVGVFAGARAANYGAHVAAAGPHSISGMAQNFIAAQLSHHLDLRGPSVVVDTACSSALVAVHMAAAGLRTGECDLAFATGVDILLDEVPFVGMSGAGALSPTGRCHTFDERADGIVLGEGAGTLLLKRLSDAVRDGDRIYAVIEGSAVNNDGRTMGITTPNPRAQREVIEAALADAGVSPDRLGYVEAHGTGTMIGDPMELKALTEAFRARTDEVGFCGVGSVKTNIGHTLSAAGMAGLIKVLLSVHHAQLPPTLHCATLNRRFRFEESPLFPVREPRDFTGRDGTRRAAVSSFGFGGTNAHMVVRQAPEAHVPARGPLDPPRYRRRRFWFDAPADAPARPAQPVQPPARTPAPAPAPFFELQFSAVPEGKK</sequence>
<dbReference type="InterPro" id="IPR013217">
    <property type="entry name" value="Methyltransf_12"/>
</dbReference>
<feature type="active site" description="Proton acceptor; for dehydratase activity" evidence="10">
    <location>
        <position position="168"/>
    </location>
</feature>
<feature type="region of interest" description="Disordered" evidence="11">
    <location>
        <begin position="2293"/>
        <end position="2331"/>
    </location>
</feature>
<dbReference type="SUPFAM" id="SSF53901">
    <property type="entry name" value="Thiolase-like"/>
    <property type="match status" value="5"/>
</dbReference>
<evidence type="ECO:0000256" key="5">
    <source>
        <dbReference type="ARBA" id="ARBA00022553"/>
    </source>
</evidence>
<dbReference type="InterPro" id="IPR016039">
    <property type="entry name" value="Thiolase-like"/>
</dbReference>
<comment type="pathway">
    <text evidence="2">Antibiotic biosynthesis.</text>
</comment>
<dbReference type="InterPro" id="IPR036291">
    <property type="entry name" value="NAD(P)-bd_dom_sf"/>
</dbReference>
<dbReference type="SUPFAM" id="SSF53335">
    <property type="entry name" value="S-adenosyl-L-methionine-dependent methyltransferases"/>
    <property type="match status" value="1"/>
</dbReference>
<evidence type="ECO:0000256" key="4">
    <source>
        <dbReference type="ARBA" id="ARBA00022490"/>
    </source>
</evidence>
<dbReference type="InterPro" id="IPR049552">
    <property type="entry name" value="PKS_DH_N"/>
</dbReference>
<keyword evidence="7" id="KW-0677">Repeat</keyword>
<dbReference type="CDD" id="cd00833">
    <property type="entry name" value="PKS"/>
    <property type="match status" value="5"/>
</dbReference>
<feature type="region of interest" description="N-terminal hotdog fold" evidence="10">
    <location>
        <begin position="1569"/>
        <end position="1685"/>
    </location>
</feature>
<dbReference type="Pfam" id="PF22336">
    <property type="entry name" value="RhiE-like_linker"/>
    <property type="match status" value="2"/>
</dbReference>
<feature type="active site" description="Proton acceptor; for dehydratase activity" evidence="10">
    <location>
        <position position="1600"/>
    </location>
</feature>
<dbReference type="InterPro" id="IPR014031">
    <property type="entry name" value="Ketoacyl_synth_C"/>
</dbReference>
<dbReference type="InterPro" id="IPR009081">
    <property type="entry name" value="PP-bd_ACP"/>
</dbReference>
<dbReference type="Proteomes" id="UP000600080">
    <property type="component" value="Unassembled WGS sequence"/>
</dbReference>
<evidence type="ECO:0008006" key="17">
    <source>
        <dbReference type="Google" id="ProtNLM"/>
    </source>
</evidence>
<dbReference type="CDD" id="cd02440">
    <property type="entry name" value="AdoMet_MTases"/>
    <property type="match status" value="1"/>
</dbReference>
<feature type="region of interest" description="Disordered" evidence="11">
    <location>
        <begin position="929"/>
        <end position="950"/>
    </location>
</feature>
<accession>A0ABQ2IWE7</accession>
<feature type="domain" description="Ketosynthase family 3 (KS3)" evidence="13">
    <location>
        <begin position="6009"/>
        <end position="6428"/>
    </location>
</feature>
<dbReference type="InterPro" id="IPR036736">
    <property type="entry name" value="ACP-like_sf"/>
</dbReference>
<reference evidence="16" key="1">
    <citation type="journal article" date="2019" name="Int. J. Syst. Evol. Microbiol.">
        <title>The Global Catalogue of Microorganisms (GCM) 10K type strain sequencing project: providing services to taxonomists for standard genome sequencing and annotation.</title>
        <authorList>
            <consortium name="The Broad Institute Genomics Platform"/>
            <consortium name="The Broad Institute Genome Sequencing Center for Infectious Disease"/>
            <person name="Wu L."/>
            <person name="Ma J."/>
        </authorList>
    </citation>
    <scope>NUCLEOTIDE SEQUENCE [LARGE SCALE GENOMIC DNA]</scope>
    <source>
        <strain evidence="16">CGMCC 4.7323</strain>
    </source>
</reference>
<feature type="compositionally biased region" description="Pro residues" evidence="11">
    <location>
        <begin position="6465"/>
        <end position="6478"/>
    </location>
</feature>
<name>A0ABQ2IWE7_9ACTN</name>
<dbReference type="PANTHER" id="PTHR43775:SF37">
    <property type="entry name" value="SI:DKEY-61P9.11"/>
    <property type="match status" value="1"/>
</dbReference>
<evidence type="ECO:0000256" key="7">
    <source>
        <dbReference type="ARBA" id="ARBA00022737"/>
    </source>
</evidence>
<feature type="domain" description="Carrier" evidence="12">
    <location>
        <begin position="849"/>
        <end position="922"/>
    </location>
</feature>
<evidence type="ECO:0000256" key="8">
    <source>
        <dbReference type="ARBA" id="ARBA00023268"/>
    </source>
</evidence>
<feature type="active site" description="Proton donor; for dehydratase activity" evidence="10">
    <location>
        <position position="333"/>
    </location>
</feature>
<feature type="compositionally biased region" description="Low complexity" evidence="11">
    <location>
        <begin position="825"/>
        <end position="849"/>
    </location>
</feature>
<feature type="domain" description="Carrier" evidence="12">
    <location>
        <begin position="5879"/>
        <end position="5956"/>
    </location>
</feature>
<evidence type="ECO:0000256" key="9">
    <source>
        <dbReference type="ARBA" id="ARBA00023315"/>
    </source>
</evidence>
<feature type="compositionally biased region" description="Low complexity" evidence="11">
    <location>
        <begin position="5979"/>
        <end position="5999"/>
    </location>
</feature>
<dbReference type="InterPro" id="IPR054514">
    <property type="entry name" value="RhiE-like_linker"/>
</dbReference>
<dbReference type="SMART" id="SM01294">
    <property type="entry name" value="PKS_PP_betabranch"/>
    <property type="match status" value="2"/>
</dbReference>
<dbReference type="PROSITE" id="PS52004">
    <property type="entry name" value="KS3_2"/>
    <property type="match status" value="5"/>
</dbReference>
<feature type="region of interest" description="Disordered" evidence="11">
    <location>
        <begin position="5971"/>
        <end position="5999"/>
    </location>
</feature>
<dbReference type="InterPro" id="IPR020807">
    <property type="entry name" value="PKS_DH"/>
</dbReference>
<feature type="compositionally biased region" description="Low complexity" evidence="11">
    <location>
        <begin position="940"/>
        <end position="950"/>
    </location>
</feature>
<feature type="domain" description="Ketosynthase family 3 (KS3)" evidence="13">
    <location>
        <begin position="3597"/>
        <end position="4030"/>
    </location>
</feature>
<dbReference type="SMART" id="SM00825">
    <property type="entry name" value="PKS_KS"/>
    <property type="match status" value="5"/>
</dbReference>
<feature type="region of interest" description="Disordered" evidence="11">
    <location>
        <begin position="2698"/>
        <end position="2724"/>
    </location>
</feature>
<evidence type="ECO:0000259" key="12">
    <source>
        <dbReference type="PROSITE" id="PS50075"/>
    </source>
</evidence>
<dbReference type="PROSITE" id="PS50075">
    <property type="entry name" value="CARRIER"/>
    <property type="match status" value="5"/>
</dbReference>
<feature type="region of interest" description="Disordered" evidence="11">
    <location>
        <begin position="4736"/>
        <end position="4772"/>
    </location>
</feature>
<evidence type="ECO:0000313" key="16">
    <source>
        <dbReference type="Proteomes" id="UP000600080"/>
    </source>
</evidence>
<dbReference type="InterPro" id="IPR042104">
    <property type="entry name" value="PKS_dehydratase_sf"/>
</dbReference>
<feature type="region of interest" description="Disordered" evidence="11">
    <location>
        <begin position="6456"/>
        <end position="6479"/>
    </location>
</feature>
<evidence type="ECO:0000256" key="10">
    <source>
        <dbReference type="PROSITE-ProRule" id="PRU01363"/>
    </source>
</evidence>
<dbReference type="InterPro" id="IPR049551">
    <property type="entry name" value="PKS_DH_C"/>
</dbReference>
<gene>
    <name evidence="15" type="ORF">GCM10012285_03670</name>
</gene>
<dbReference type="Pfam" id="PF00550">
    <property type="entry name" value="PP-binding"/>
    <property type="match status" value="5"/>
</dbReference>
<evidence type="ECO:0000259" key="13">
    <source>
        <dbReference type="PROSITE" id="PS52004"/>
    </source>
</evidence>
<dbReference type="SUPFAM" id="SSF47336">
    <property type="entry name" value="ACP-like"/>
    <property type="match status" value="5"/>
</dbReference>
<dbReference type="InterPro" id="IPR057326">
    <property type="entry name" value="KR_dom"/>
</dbReference>
<dbReference type="RefSeq" id="WP_189095690.1">
    <property type="nucleotide sequence ID" value="NZ_BMND01000001.1"/>
</dbReference>
<feature type="region of interest" description="Disordered" evidence="11">
    <location>
        <begin position="817"/>
        <end position="849"/>
    </location>
</feature>
<dbReference type="InterPro" id="IPR020806">
    <property type="entry name" value="PKS_PP-bd"/>
</dbReference>
<dbReference type="InterPro" id="IPR006162">
    <property type="entry name" value="Ppantetheine_attach_site"/>
</dbReference>
<dbReference type="Gene3D" id="3.40.50.150">
    <property type="entry name" value="Vaccinia Virus protein VP39"/>
    <property type="match status" value="1"/>
</dbReference>
<comment type="subcellular location">
    <subcellularLocation>
        <location evidence="1">Cytoplasm</location>
    </subcellularLocation>
</comment>
<feature type="compositionally biased region" description="Low complexity" evidence="11">
    <location>
        <begin position="2302"/>
        <end position="2330"/>
    </location>
</feature>
<proteinExistence type="predicted"/>
<keyword evidence="5" id="KW-0597">Phosphoprotein</keyword>
<evidence type="ECO:0000256" key="1">
    <source>
        <dbReference type="ARBA" id="ARBA00004496"/>
    </source>
</evidence>
<evidence type="ECO:0000259" key="14">
    <source>
        <dbReference type="PROSITE" id="PS52019"/>
    </source>
</evidence>
<dbReference type="PROSITE" id="PS00012">
    <property type="entry name" value="PHOSPHOPANTETHEINE"/>
    <property type="match status" value="2"/>
</dbReference>
<feature type="domain" description="PKS/mFAS DH" evidence="14">
    <location>
        <begin position="134"/>
        <end position="411"/>
    </location>
</feature>
<feature type="compositionally biased region" description="Low complexity" evidence="11">
    <location>
        <begin position="2698"/>
        <end position="2714"/>
    </location>
</feature>
<dbReference type="Gene3D" id="1.10.1240.100">
    <property type="match status" value="3"/>
</dbReference>
<dbReference type="Gene3D" id="3.30.70.3290">
    <property type="match status" value="2"/>
</dbReference>
<dbReference type="InterPro" id="IPR050091">
    <property type="entry name" value="PKS_NRPS_Biosynth_Enz"/>
</dbReference>
<feature type="domain" description="Ketosynthase family 3 (KS3)" evidence="13">
    <location>
        <begin position="2855"/>
        <end position="3266"/>
    </location>
</feature>
<keyword evidence="8" id="KW-0511">Multifunctional enzyme</keyword>
<dbReference type="Pfam" id="PF08242">
    <property type="entry name" value="Methyltransf_12"/>
    <property type="match status" value="1"/>
</dbReference>
<dbReference type="InterPro" id="IPR032821">
    <property type="entry name" value="PKS_assoc"/>
</dbReference>
<dbReference type="InterPro" id="IPR049900">
    <property type="entry name" value="PKS_mFAS_DH"/>
</dbReference>
<dbReference type="SUPFAM" id="SSF51735">
    <property type="entry name" value="NAD(P)-binding Rossmann-fold domains"/>
    <property type="match status" value="6"/>
</dbReference>
<keyword evidence="16" id="KW-1185">Reference proteome</keyword>
<dbReference type="Pfam" id="PF14765">
    <property type="entry name" value="PS-DH"/>
    <property type="match status" value="2"/>
</dbReference>
<dbReference type="InterPro" id="IPR029063">
    <property type="entry name" value="SAM-dependent_MTases_sf"/>
</dbReference>
<dbReference type="PROSITE" id="PS52019">
    <property type="entry name" value="PKS_MFAS_DH"/>
    <property type="match status" value="2"/>
</dbReference>
<dbReference type="InterPro" id="IPR013968">
    <property type="entry name" value="PKS_KR"/>
</dbReference>
<feature type="domain" description="Ketosynthase family 3 (KS3)" evidence="13">
    <location>
        <begin position="973"/>
        <end position="1392"/>
    </location>
</feature>
<dbReference type="Pfam" id="PF16197">
    <property type="entry name" value="KAsynt_C_assoc"/>
    <property type="match status" value="4"/>
</dbReference>
<dbReference type="InterPro" id="IPR018201">
    <property type="entry name" value="Ketoacyl_synth_AS"/>
</dbReference>
<protein>
    <recommendedName>
        <fullName evidence="17">SDR family NAD(P)-dependent oxidoreductase</fullName>
    </recommendedName>
</protein>
<evidence type="ECO:0000256" key="2">
    <source>
        <dbReference type="ARBA" id="ARBA00004792"/>
    </source>
</evidence>
<feature type="domain" description="Carrier" evidence="12">
    <location>
        <begin position="2730"/>
        <end position="2803"/>
    </location>
</feature>
<feature type="region of interest" description="Disordered" evidence="11">
    <location>
        <begin position="5855"/>
        <end position="5877"/>
    </location>
</feature>
<feature type="region of interest" description="N-terminal hotdog fold" evidence="10">
    <location>
        <begin position="134"/>
        <end position="258"/>
    </location>
</feature>
<organism evidence="15 16">
    <name type="scientific">Streptomyces kronopolitis</name>
    <dbReference type="NCBI Taxonomy" id="1612435"/>
    <lineage>
        <taxon>Bacteria</taxon>
        <taxon>Bacillati</taxon>
        <taxon>Actinomycetota</taxon>
        <taxon>Actinomycetes</taxon>
        <taxon>Kitasatosporales</taxon>
        <taxon>Streptomycetaceae</taxon>
        <taxon>Streptomyces</taxon>
    </lineage>
</organism>
<keyword evidence="4" id="KW-0963">Cytoplasm</keyword>
<dbReference type="GeneID" id="301546272"/>
<feature type="domain" description="Carrier" evidence="12">
    <location>
        <begin position="4658"/>
        <end position="4732"/>
    </location>
</feature>
<feature type="region of interest" description="C-terminal hotdog fold" evidence="10">
    <location>
        <begin position="1699"/>
        <end position="1836"/>
    </location>
</feature>
<dbReference type="Gene3D" id="3.40.50.720">
    <property type="entry name" value="NAD(P)-binding Rossmann-like Domain"/>
    <property type="match status" value="4"/>
</dbReference>
<feature type="compositionally biased region" description="Low complexity" evidence="11">
    <location>
        <begin position="4738"/>
        <end position="4772"/>
    </location>
</feature>
<dbReference type="InterPro" id="IPR020841">
    <property type="entry name" value="PKS_Beta-ketoAc_synthase_dom"/>
</dbReference>
<dbReference type="CDD" id="cd08953">
    <property type="entry name" value="KR_2_SDR_x"/>
    <property type="match status" value="3"/>
</dbReference>
<dbReference type="Pfam" id="PF08659">
    <property type="entry name" value="KR"/>
    <property type="match status" value="4"/>
</dbReference>
<feature type="domain" description="Ketosynthase family 3 (KS3)" evidence="13">
    <location>
        <begin position="4777"/>
        <end position="5201"/>
    </location>
</feature>
<dbReference type="Pfam" id="PF02801">
    <property type="entry name" value="Ketoacyl-synt_C"/>
    <property type="match status" value="5"/>
</dbReference>
<keyword evidence="6" id="KW-0808">Transferase</keyword>
<dbReference type="SMART" id="SM00826">
    <property type="entry name" value="PKS_DH"/>
    <property type="match status" value="2"/>
</dbReference>
<feature type="region of interest" description="C-terminal hotdog fold" evidence="10">
    <location>
        <begin position="272"/>
        <end position="411"/>
    </location>
</feature>
<keyword evidence="9" id="KW-0012">Acyltransferase</keyword>
<dbReference type="Pfam" id="PF21089">
    <property type="entry name" value="PKS_DH_N"/>
    <property type="match status" value="2"/>
</dbReference>
<evidence type="ECO:0000256" key="11">
    <source>
        <dbReference type="SAM" id="MobiDB-lite"/>
    </source>
</evidence>
<dbReference type="Pfam" id="PF00109">
    <property type="entry name" value="ketoacyl-synt"/>
    <property type="match status" value="5"/>
</dbReference>
<dbReference type="Gene3D" id="3.10.129.110">
    <property type="entry name" value="Polyketide synthase dehydratase"/>
    <property type="match status" value="2"/>
</dbReference>
<comment type="caution">
    <text evidence="15">The sequence shown here is derived from an EMBL/GenBank/DDBJ whole genome shotgun (WGS) entry which is preliminary data.</text>
</comment>
<dbReference type="PANTHER" id="PTHR43775">
    <property type="entry name" value="FATTY ACID SYNTHASE"/>
    <property type="match status" value="1"/>
</dbReference>
<dbReference type="Gene3D" id="1.10.1200.10">
    <property type="entry name" value="ACP-like"/>
    <property type="match status" value="5"/>
</dbReference>
<evidence type="ECO:0000256" key="6">
    <source>
        <dbReference type="ARBA" id="ARBA00022679"/>
    </source>
</evidence>
<dbReference type="SMART" id="SM00822">
    <property type="entry name" value="PKS_KR"/>
    <property type="match status" value="4"/>
</dbReference>
<keyword evidence="3" id="KW-0596">Phosphopantetheine</keyword>
<feature type="domain" description="PKS/mFAS DH" evidence="14">
    <location>
        <begin position="1569"/>
        <end position="1836"/>
    </location>
</feature>
<dbReference type="PROSITE" id="PS00606">
    <property type="entry name" value="KS3_1"/>
    <property type="match status" value="3"/>
</dbReference>
<dbReference type="SMART" id="SM00823">
    <property type="entry name" value="PKS_PP"/>
    <property type="match status" value="5"/>
</dbReference>
<dbReference type="EMBL" id="BMND01000001">
    <property type="protein sequence ID" value="GGN32993.1"/>
    <property type="molecule type" value="Genomic_DNA"/>
</dbReference>
<evidence type="ECO:0000313" key="15">
    <source>
        <dbReference type="EMBL" id="GGN32993.1"/>
    </source>
</evidence>